<dbReference type="Gene3D" id="1.20.1250.20">
    <property type="entry name" value="MFS general substrate transporter like domains"/>
    <property type="match status" value="1"/>
</dbReference>
<evidence type="ECO:0000256" key="5">
    <source>
        <dbReference type="SAM" id="Phobius"/>
    </source>
</evidence>
<feature type="transmembrane region" description="Helical" evidence="5">
    <location>
        <begin position="363"/>
        <end position="382"/>
    </location>
</feature>
<evidence type="ECO:0000259" key="6">
    <source>
        <dbReference type="PROSITE" id="PS50850"/>
    </source>
</evidence>
<reference evidence="8" key="1">
    <citation type="journal article" date="2019" name="Int. J. Syst. Evol. Microbiol.">
        <title>The Global Catalogue of Microorganisms (GCM) 10K type strain sequencing project: providing services to taxonomists for standard genome sequencing and annotation.</title>
        <authorList>
            <consortium name="The Broad Institute Genomics Platform"/>
            <consortium name="The Broad Institute Genome Sequencing Center for Infectious Disease"/>
            <person name="Wu L."/>
            <person name="Ma J."/>
        </authorList>
    </citation>
    <scope>NUCLEOTIDE SEQUENCE [LARGE SCALE GENOMIC DNA]</scope>
    <source>
        <strain evidence="8">JCM 16548</strain>
    </source>
</reference>
<keyword evidence="8" id="KW-1185">Reference proteome</keyword>
<feature type="transmembrane region" description="Helical" evidence="5">
    <location>
        <begin position="61"/>
        <end position="78"/>
    </location>
</feature>
<dbReference type="SUPFAM" id="SSF103473">
    <property type="entry name" value="MFS general substrate transporter"/>
    <property type="match status" value="1"/>
</dbReference>
<feature type="transmembrane region" description="Helical" evidence="5">
    <location>
        <begin position="219"/>
        <end position="242"/>
    </location>
</feature>
<dbReference type="RefSeq" id="WP_344811810.1">
    <property type="nucleotide sequence ID" value="NZ_BAAAYX010000004.1"/>
</dbReference>
<feature type="transmembrane region" description="Helical" evidence="5">
    <location>
        <begin position="388"/>
        <end position="412"/>
    </location>
</feature>
<feature type="transmembrane region" description="Helical" evidence="5">
    <location>
        <begin position="262"/>
        <end position="281"/>
    </location>
</feature>
<feature type="transmembrane region" description="Helical" evidence="5">
    <location>
        <begin position="178"/>
        <end position="198"/>
    </location>
</feature>
<feature type="transmembrane region" description="Helical" evidence="5">
    <location>
        <begin position="119"/>
        <end position="140"/>
    </location>
</feature>
<keyword evidence="4 5" id="KW-0472">Membrane</keyword>
<keyword evidence="3 5" id="KW-1133">Transmembrane helix</keyword>
<gene>
    <name evidence="7" type="ORF">GCM10022204_16130</name>
</gene>
<evidence type="ECO:0000256" key="3">
    <source>
        <dbReference type="ARBA" id="ARBA00022989"/>
    </source>
</evidence>
<keyword evidence="2 5" id="KW-0812">Transmembrane</keyword>
<dbReference type="InterPro" id="IPR001958">
    <property type="entry name" value="Tet-R_TetA/multi-R_MdtG-like"/>
</dbReference>
<protein>
    <recommendedName>
        <fullName evidence="6">Major facilitator superfamily (MFS) profile domain-containing protein</fullName>
    </recommendedName>
</protein>
<evidence type="ECO:0000256" key="1">
    <source>
        <dbReference type="ARBA" id="ARBA00004651"/>
    </source>
</evidence>
<dbReference type="PANTHER" id="PTHR23501:SF197">
    <property type="entry name" value="COMD"/>
    <property type="match status" value="1"/>
</dbReference>
<feature type="domain" description="Major facilitator superfamily (MFS) profile" evidence="6">
    <location>
        <begin position="25"/>
        <end position="417"/>
    </location>
</feature>
<dbReference type="PANTHER" id="PTHR23501">
    <property type="entry name" value="MAJOR FACILITATOR SUPERFAMILY"/>
    <property type="match status" value="1"/>
</dbReference>
<dbReference type="PRINTS" id="PR01035">
    <property type="entry name" value="TCRTETA"/>
</dbReference>
<dbReference type="EMBL" id="BAAAYX010000004">
    <property type="protein sequence ID" value="GAA3700200.1"/>
    <property type="molecule type" value="Genomic_DNA"/>
</dbReference>
<feature type="transmembrane region" description="Helical" evidence="5">
    <location>
        <begin position="152"/>
        <end position="172"/>
    </location>
</feature>
<comment type="subcellular location">
    <subcellularLocation>
        <location evidence="1">Cell membrane</location>
        <topology evidence="1">Multi-pass membrane protein</topology>
    </subcellularLocation>
</comment>
<dbReference type="Proteomes" id="UP001500051">
    <property type="component" value="Unassembled WGS sequence"/>
</dbReference>
<name>A0ABP7D688_9ACTN</name>
<dbReference type="InterPro" id="IPR011701">
    <property type="entry name" value="MFS"/>
</dbReference>
<comment type="caution">
    <text evidence="7">The sequence shown here is derived from an EMBL/GenBank/DDBJ whole genome shotgun (WGS) entry which is preliminary data.</text>
</comment>
<dbReference type="InterPro" id="IPR036259">
    <property type="entry name" value="MFS_trans_sf"/>
</dbReference>
<evidence type="ECO:0000313" key="8">
    <source>
        <dbReference type="Proteomes" id="UP001500051"/>
    </source>
</evidence>
<feature type="transmembrane region" description="Helical" evidence="5">
    <location>
        <begin position="90"/>
        <end position="113"/>
    </location>
</feature>
<accession>A0ABP7D688</accession>
<proteinExistence type="predicted"/>
<dbReference type="PROSITE" id="PS50850">
    <property type="entry name" value="MFS"/>
    <property type="match status" value="1"/>
</dbReference>
<dbReference type="InterPro" id="IPR020846">
    <property type="entry name" value="MFS_dom"/>
</dbReference>
<feature type="transmembrane region" description="Helical" evidence="5">
    <location>
        <begin position="317"/>
        <end position="342"/>
    </location>
</feature>
<evidence type="ECO:0000256" key="4">
    <source>
        <dbReference type="ARBA" id="ARBA00023136"/>
    </source>
</evidence>
<dbReference type="Pfam" id="PF07690">
    <property type="entry name" value="MFS_1"/>
    <property type="match status" value="1"/>
</dbReference>
<evidence type="ECO:0000256" key="2">
    <source>
        <dbReference type="ARBA" id="ARBA00022692"/>
    </source>
</evidence>
<organism evidence="7 8">
    <name type="scientific">Microlunatus aurantiacus</name>
    <dbReference type="NCBI Taxonomy" id="446786"/>
    <lineage>
        <taxon>Bacteria</taxon>
        <taxon>Bacillati</taxon>
        <taxon>Actinomycetota</taxon>
        <taxon>Actinomycetes</taxon>
        <taxon>Propionibacteriales</taxon>
        <taxon>Propionibacteriaceae</taxon>
        <taxon>Microlunatus</taxon>
    </lineage>
</organism>
<sequence length="431" mass="43661">MPERRSRGASGSRRRLLPEPRLYPLLAALMAGLLLSELDQSMVAAALPTIVDELDGVGDLMWVNTAYLLAATGVLPLYGALGDRWGRRPVILAALGLLMVGSVVGALASGMGVLITARVIQGLGAGGMLVLVQAAVADVLPVRDRAPVMSAVGAVFAAAAVAGPLLGGWLAGGPGWRWTFWINLPVGGLALLAGCWLLPKRPADAVARRWRARDLVPLGLFRVRIFALVAVAGLVLGAALFGAVGYLPTYLQLGLGLSPVTAGLWMLTLVGGLAIGTLVSAQVVGRTGVHRPLPIIGAVAAAAALALLAALGPTPALPLVGVALAVLGVGIGGAWEVLVVMVQNAVESSRVGAATAMNGFTREVGVVLGSAYAGGMITTGLADDTPAAAVFGPVFAALALVAVVGAVVLLAVPRKPLSTARPAADRELARR</sequence>
<evidence type="ECO:0000313" key="7">
    <source>
        <dbReference type="EMBL" id="GAA3700200.1"/>
    </source>
</evidence>
<feature type="transmembrane region" description="Helical" evidence="5">
    <location>
        <begin position="293"/>
        <end position="311"/>
    </location>
</feature>